<dbReference type="PANTHER" id="PTHR37984">
    <property type="entry name" value="PROTEIN CBG26694"/>
    <property type="match status" value="1"/>
</dbReference>
<dbReference type="AlphaFoldDB" id="A0A814H2Q8"/>
<dbReference type="InterPro" id="IPR050951">
    <property type="entry name" value="Retrovirus_Pol_polyprotein"/>
</dbReference>
<dbReference type="PANTHER" id="PTHR37984:SF5">
    <property type="entry name" value="PROTEIN NYNRIN-LIKE"/>
    <property type="match status" value="1"/>
</dbReference>
<feature type="domain" description="Reverse transcriptase" evidence="1">
    <location>
        <begin position="125"/>
        <end position="201"/>
    </location>
</feature>
<sequence length="201" mass="23232">MIKTENTIKPSEIHLKEEKLHDKIRNIQVELTGKKTVVTESINFKELMNLKNWSKTEIETVRKNIMNELKTISAESVTDLTPSKNMDIAFKTELLDPNQTPITTKSRPLPYHLKQKVKEELDRQLKAGIIRKSRSEWSSGLRIVHKKDDSIRITVDYKPLNKIIKGDSNPLPSIKDLFNKLSEADVFTRMDIKSAYHQIPV</sequence>
<dbReference type="Gene3D" id="3.10.10.10">
    <property type="entry name" value="HIV Type 1 Reverse Transcriptase, subunit A, domain 1"/>
    <property type="match status" value="1"/>
</dbReference>
<protein>
    <recommendedName>
        <fullName evidence="1">Reverse transcriptase domain-containing protein</fullName>
    </recommendedName>
</protein>
<evidence type="ECO:0000259" key="1">
    <source>
        <dbReference type="PROSITE" id="PS50878"/>
    </source>
</evidence>
<dbReference type="OrthoDB" id="420169at2759"/>
<accession>A0A814H2Q8</accession>
<evidence type="ECO:0000313" key="2">
    <source>
        <dbReference type="EMBL" id="CAF1004247.1"/>
    </source>
</evidence>
<dbReference type="InterPro" id="IPR000477">
    <property type="entry name" value="RT_dom"/>
</dbReference>
<dbReference type="PROSITE" id="PS50878">
    <property type="entry name" value="RT_POL"/>
    <property type="match status" value="1"/>
</dbReference>
<dbReference type="Proteomes" id="UP000663879">
    <property type="component" value="Unassembled WGS sequence"/>
</dbReference>
<dbReference type="Gene3D" id="3.30.70.270">
    <property type="match status" value="1"/>
</dbReference>
<keyword evidence="3" id="KW-1185">Reference proteome</keyword>
<dbReference type="InterPro" id="IPR043502">
    <property type="entry name" value="DNA/RNA_pol_sf"/>
</dbReference>
<dbReference type="Pfam" id="PF00078">
    <property type="entry name" value="RVT_1"/>
    <property type="match status" value="1"/>
</dbReference>
<dbReference type="SUPFAM" id="SSF56672">
    <property type="entry name" value="DNA/RNA polymerases"/>
    <property type="match status" value="1"/>
</dbReference>
<gene>
    <name evidence="2" type="ORF">OXX778_LOCUS16568</name>
</gene>
<dbReference type="InterPro" id="IPR043128">
    <property type="entry name" value="Rev_trsase/Diguanyl_cyclase"/>
</dbReference>
<evidence type="ECO:0000313" key="3">
    <source>
        <dbReference type="Proteomes" id="UP000663879"/>
    </source>
</evidence>
<comment type="caution">
    <text evidence="2">The sequence shown here is derived from an EMBL/GenBank/DDBJ whole genome shotgun (WGS) entry which is preliminary data.</text>
</comment>
<proteinExistence type="predicted"/>
<name>A0A814H2Q8_9BILA</name>
<organism evidence="2 3">
    <name type="scientific">Brachionus calyciflorus</name>
    <dbReference type="NCBI Taxonomy" id="104777"/>
    <lineage>
        <taxon>Eukaryota</taxon>
        <taxon>Metazoa</taxon>
        <taxon>Spiralia</taxon>
        <taxon>Gnathifera</taxon>
        <taxon>Rotifera</taxon>
        <taxon>Eurotatoria</taxon>
        <taxon>Monogononta</taxon>
        <taxon>Pseudotrocha</taxon>
        <taxon>Ploima</taxon>
        <taxon>Brachionidae</taxon>
        <taxon>Brachionus</taxon>
    </lineage>
</organism>
<reference evidence="2" key="1">
    <citation type="submission" date="2021-02" db="EMBL/GenBank/DDBJ databases">
        <authorList>
            <person name="Nowell W R."/>
        </authorList>
    </citation>
    <scope>NUCLEOTIDE SEQUENCE</scope>
    <source>
        <strain evidence="2">Ploen Becks lab</strain>
    </source>
</reference>
<dbReference type="EMBL" id="CAJNOC010003952">
    <property type="protein sequence ID" value="CAF1004247.1"/>
    <property type="molecule type" value="Genomic_DNA"/>
</dbReference>